<name>A0ABQ6UIM8_9ACTN</name>
<sequence>MLERQELPEWAQRLHEALTLSRVPVERLYAELGLPHGGGWLGDALAGRAPASRSRLALLSALSGIPLAVLVGDTPIQRSLAVALRAGLSATQEDIGAAADRAETFLRDLELLLSWYPQEAARASALAKDARRAVASDNYYVRAAQRTAERLRDYLALDDDQPIGDIVELIEALGVAVIFDSMPGAVQGITLRDPSENAWRAVIVVNTNDTWWGRQRFTLAHELCHFLYQDDKSFFVNRKHYEEQDLVEIRAEAFARHFLAPDVAVREFWSEHGPKRAVDGYGVPLAKFMMRFGLSRQASIKTLTEAAGVPETALEPYKRIRISDIMRQARLSQEWLDACANQGDSSASHWALSMALDAYRDGLVSSEVVARILGRGDDAAGVERELAAQGYEQSATLVRPRQQP</sequence>
<dbReference type="InterPro" id="IPR052345">
    <property type="entry name" value="Rad_response_metalloprotease"/>
</dbReference>
<organism evidence="2 3">
    <name type="scientific">Micromonospora aurantiaca</name>
    <name type="common">nom. illeg.</name>
    <dbReference type="NCBI Taxonomy" id="47850"/>
    <lineage>
        <taxon>Bacteria</taxon>
        <taxon>Bacillati</taxon>
        <taxon>Actinomycetota</taxon>
        <taxon>Actinomycetes</taxon>
        <taxon>Micromonosporales</taxon>
        <taxon>Micromonosporaceae</taxon>
        <taxon>Micromonospora</taxon>
    </lineage>
</organism>
<dbReference type="Proteomes" id="UP000471364">
    <property type="component" value="Unassembled WGS sequence"/>
</dbReference>
<dbReference type="Gene3D" id="1.10.10.2910">
    <property type="match status" value="1"/>
</dbReference>
<dbReference type="Pfam" id="PF06114">
    <property type="entry name" value="Peptidase_M78"/>
    <property type="match status" value="1"/>
</dbReference>
<dbReference type="RefSeq" id="WP_151012492.1">
    <property type="nucleotide sequence ID" value="NZ_WAAR01000036.1"/>
</dbReference>
<proteinExistence type="predicted"/>
<dbReference type="PANTHER" id="PTHR43236:SF1">
    <property type="entry name" value="BLL7220 PROTEIN"/>
    <property type="match status" value="1"/>
</dbReference>
<feature type="domain" description="IrrE N-terminal-like" evidence="1">
    <location>
        <begin position="171"/>
        <end position="301"/>
    </location>
</feature>
<evidence type="ECO:0000313" key="3">
    <source>
        <dbReference type="Proteomes" id="UP000471364"/>
    </source>
</evidence>
<evidence type="ECO:0000313" key="2">
    <source>
        <dbReference type="EMBL" id="KAB1116743.1"/>
    </source>
</evidence>
<dbReference type="InterPro" id="IPR010359">
    <property type="entry name" value="IrrE_HExxH"/>
</dbReference>
<accession>A0ABQ6UIM8</accession>
<dbReference type="PANTHER" id="PTHR43236">
    <property type="entry name" value="ANTITOXIN HIGA1"/>
    <property type="match status" value="1"/>
</dbReference>
<dbReference type="EMBL" id="WAAR01000036">
    <property type="protein sequence ID" value="KAB1116743.1"/>
    <property type="molecule type" value="Genomic_DNA"/>
</dbReference>
<evidence type="ECO:0000259" key="1">
    <source>
        <dbReference type="Pfam" id="PF06114"/>
    </source>
</evidence>
<gene>
    <name evidence="2" type="ORF">F6X54_10715</name>
</gene>
<comment type="caution">
    <text evidence="2">The sequence shown here is derived from an EMBL/GenBank/DDBJ whole genome shotgun (WGS) entry which is preliminary data.</text>
</comment>
<protein>
    <submittedName>
        <fullName evidence="2">ImmA/IrrE family metallo-endopeptidase</fullName>
    </submittedName>
</protein>
<keyword evidence="3" id="KW-1185">Reference proteome</keyword>
<reference evidence="2 3" key="1">
    <citation type="submission" date="2019-09" db="EMBL/GenBank/DDBJ databases">
        <title>High taxonomic diversity of Micromonospora strains isolated from Medicago sativa nodules in different geographical locations.</title>
        <authorList>
            <person name="Martinez-Hidalgo P."/>
            <person name="Flores-Felix J.D."/>
            <person name="Velazquez E."/>
            <person name="Brau L."/>
            <person name="Trujillo M.E."/>
            <person name="Martinez-Molina E."/>
        </authorList>
    </citation>
    <scope>NUCLEOTIDE SEQUENCE [LARGE SCALE GENOMIC DNA]</scope>
    <source>
        <strain evidence="2 3">ALFB5</strain>
    </source>
</reference>